<reference evidence="6" key="1">
    <citation type="submission" date="2022-07" db="EMBL/GenBank/DDBJ databases">
        <title>Fungi with potential for degradation of polypropylene.</title>
        <authorList>
            <person name="Gostincar C."/>
        </authorList>
    </citation>
    <scope>NUCLEOTIDE SEQUENCE</scope>
    <source>
        <strain evidence="6">EXF-13308</strain>
    </source>
</reference>
<dbReference type="GO" id="GO:0005634">
    <property type="term" value="C:nucleus"/>
    <property type="evidence" value="ECO:0007669"/>
    <property type="project" value="TreeGrafter"/>
</dbReference>
<dbReference type="SUPFAM" id="SSF52467">
    <property type="entry name" value="DHS-like NAD/FAD-binding domain"/>
    <property type="match status" value="1"/>
</dbReference>
<comment type="similarity">
    <text evidence="1">Belongs to the sirtuin family. Class I subfamily.</text>
</comment>
<comment type="caution">
    <text evidence="6">The sequence shown here is derived from an EMBL/GenBank/DDBJ whole genome shotgun (WGS) entry which is preliminary data.</text>
</comment>
<keyword evidence="4" id="KW-0479">Metal-binding</keyword>
<dbReference type="EMBL" id="JANBVO010000006">
    <property type="protein sequence ID" value="KAJ9151256.1"/>
    <property type="molecule type" value="Genomic_DNA"/>
</dbReference>
<dbReference type="GO" id="GO:0046872">
    <property type="term" value="F:metal ion binding"/>
    <property type="evidence" value="ECO:0007669"/>
    <property type="project" value="UniProtKB-KW"/>
</dbReference>
<dbReference type="InterPro" id="IPR003000">
    <property type="entry name" value="Sirtuin"/>
</dbReference>
<dbReference type="InterPro" id="IPR026591">
    <property type="entry name" value="Sirtuin_cat_small_dom_sf"/>
</dbReference>
<dbReference type="AlphaFoldDB" id="A0AA38RK73"/>
<evidence type="ECO:0000256" key="4">
    <source>
        <dbReference type="PROSITE-ProRule" id="PRU00236"/>
    </source>
</evidence>
<feature type="active site" description="Proton acceptor" evidence="4">
    <location>
        <position position="164"/>
    </location>
</feature>
<feature type="domain" description="Deacetylase sirtuin-type" evidence="5">
    <location>
        <begin position="41"/>
        <end position="336"/>
    </location>
</feature>
<evidence type="ECO:0000313" key="7">
    <source>
        <dbReference type="Proteomes" id="UP001174694"/>
    </source>
</evidence>
<evidence type="ECO:0000259" key="5">
    <source>
        <dbReference type="PROSITE" id="PS50305"/>
    </source>
</evidence>
<feature type="binding site" evidence="4">
    <location>
        <position position="177"/>
    </location>
    <ligand>
        <name>Zn(2+)</name>
        <dbReference type="ChEBI" id="CHEBI:29105"/>
    </ligand>
</feature>
<keyword evidence="7" id="KW-1185">Reference proteome</keyword>
<evidence type="ECO:0000256" key="2">
    <source>
        <dbReference type="ARBA" id="ARBA00022679"/>
    </source>
</evidence>
<evidence type="ECO:0000256" key="1">
    <source>
        <dbReference type="ARBA" id="ARBA00006924"/>
    </source>
</evidence>
<proteinExistence type="inferred from homology"/>
<keyword evidence="3" id="KW-0520">NAD</keyword>
<dbReference type="Proteomes" id="UP001174694">
    <property type="component" value="Unassembled WGS sequence"/>
</dbReference>
<keyword evidence="2" id="KW-0808">Transferase</keyword>
<evidence type="ECO:0000313" key="6">
    <source>
        <dbReference type="EMBL" id="KAJ9151256.1"/>
    </source>
</evidence>
<dbReference type="InterPro" id="IPR026590">
    <property type="entry name" value="Ssirtuin_cat_dom"/>
</dbReference>
<dbReference type="InterPro" id="IPR050134">
    <property type="entry name" value="NAD-dep_sirtuin_deacylases"/>
</dbReference>
<dbReference type="PANTHER" id="PTHR11085">
    <property type="entry name" value="NAD-DEPENDENT PROTEIN DEACYLASE SIRTUIN-5, MITOCHONDRIAL-RELATED"/>
    <property type="match status" value="1"/>
</dbReference>
<dbReference type="PROSITE" id="PS50305">
    <property type="entry name" value="SIRTUIN"/>
    <property type="match status" value="1"/>
</dbReference>
<dbReference type="InterPro" id="IPR029035">
    <property type="entry name" value="DHS-like_NAD/FAD-binding_dom"/>
</dbReference>
<dbReference type="GO" id="GO:0017136">
    <property type="term" value="F:histone deacetylase activity, NAD-dependent"/>
    <property type="evidence" value="ECO:0007669"/>
    <property type="project" value="TreeGrafter"/>
</dbReference>
<dbReference type="PANTHER" id="PTHR11085:SF10">
    <property type="entry name" value="NAD-DEPENDENT PROTEIN DEACYLASE SIRTUIN-5, MITOCHONDRIAL-RELATED"/>
    <property type="match status" value="1"/>
</dbReference>
<keyword evidence="4" id="KW-0862">Zinc</keyword>
<feature type="binding site" evidence="4">
    <location>
        <position position="229"/>
    </location>
    <ligand>
        <name>Zn(2+)</name>
        <dbReference type="ChEBI" id="CHEBI:29105"/>
    </ligand>
</feature>
<dbReference type="Gene3D" id="3.30.1600.10">
    <property type="entry name" value="SIR2/SIRT2 'Small Domain"/>
    <property type="match status" value="1"/>
</dbReference>
<organism evidence="6 7">
    <name type="scientific">Pleurostoma richardsiae</name>
    <dbReference type="NCBI Taxonomy" id="41990"/>
    <lineage>
        <taxon>Eukaryota</taxon>
        <taxon>Fungi</taxon>
        <taxon>Dikarya</taxon>
        <taxon>Ascomycota</taxon>
        <taxon>Pezizomycotina</taxon>
        <taxon>Sordariomycetes</taxon>
        <taxon>Sordariomycetidae</taxon>
        <taxon>Calosphaeriales</taxon>
        <taxon>Pleurostomataceae</taxon>
        <taxon>Pleurostoma</taxon>
    </lineage>
</organism>
<evidence type="ECO:0000256" key="3">
    <source>
        <dbReference type="ARBA" id="ARBA00023027"/>
    </source>
</evidence>
<protein>
    <submittedName>
        <fullName evidence="6">Sir2 family protein</fullName>
    </submittedName>
</protein>
<name>A0AA38RK73_9PEZI</name>
<gene>
    <name evidence="6" type="ORF">NKR23_g3125</name>
</gene>
<dbReference type="GO" id="GO:0070403">
    <property type="term" value="F:NAD+ binding"/>
    <property type="evidence" value="ECO:0007669"/>
    <property type="project" value="InterPro"/>
</dbReference>
<sequence length="344" mass="37209">MKLWALSSGRLTYKAVHCRPGRADKCLPKSSFVPLRTIMASAAPHNDIAAFHEVLKSSKRILALCGAGLSASSGLPTFRGAGGLWRNYEATGLATPEAFDHDPGLVWLFYQYRRHMALKVEPNPGHHALAALAQANPDFLCLSQNVDGLSPRAGHPASQLCLLHGSLFDIKCFNDDCAYIQHENYDDPFFPALAPACEDVEPGATLPLLDPAREAPRIPRGDIPTCPSCGTGMLRPGVVWFGEPLDEEMLRGVGRWLRQAKVDLMLVVGTSAVVQPAASYIWRARNAGARVATINIEAEQPGNLAEMEEGDFAFGGDAAEILPKLFEPVIGKVGEEGKFDKVRG</sequence>
<feature type="binding site" evidence="4">
    <location>
        <position position="226"/>
    </location>
    <ligand>
        <name>Zn(2+)</name>
        <dbReference type="ChEBI" id="CHEBI:29105"/>
    </ligand>
</feature>
<accession>A0AA38RK73</accession>
<dbReference type="Gene3D" id="3.40.50.1220">
    <property type="entry name" value="TPP-binding domain"/>
    <property type="match status" value="1"/>
</dbReference>
<dbReference type="Pfam" id="PF02146">
    <property type="entry name" value="SIR2"/>
    <property type="match status" value="1"/>
</dbReference>
<feature type="binding site" evidence="4">
    <location>
        <position position="172"/>
    </location>
    <ligand>
        <name>Zn(2+)</name>
        <dbReference type="ChEBI" id="CHEBI:29105"/>
    </ligand>
</feature>